<dbReference type="InterPro" id="IPR001753">
    <property type="entry name" value="Enoyl-CoA_hydra/iso"/>
</dbReference>
<name>A0A916ZWF1_9SPHN</name>
<reference evidence="2" key="2">
    <citation type="submission" date="2020-09" db="EMBL/GenBank/DDBJ databases">
        <authorList>
            <person name="Sun Q."/>
            <person name="Zhou Y."/>
        </authorList>
    </citation>
    <scope>NUCLEOTIDE SEQUENCE</scope>
    <source>
        <strain evidence="2">CGMCC 1.15519</strain>
    </source>
</reference>
<accession>A0A916ZWF1</accession>
<dbReference type="AlphaFoldDB" id="A0A916ZWF1"/>
<dbReference type="InterPro" id="IPR014748">
    <property type="entry name" value="Enoyl-CoA_hydra_C"/>
</dbReference>
<dbReference type="Gene3D" id="1.10.12.10">
    <property type="entry name" value="Lyase 2-enoyl-coa Hydratase, Chain A, domain 2"/>
    <property type="match status" value="1"/>
</dbReference>
<proteinExistence type="inferred from homology"/>
<gene>
    <name evidence="2" type="ORF">GCM10011529_24190</name>
</gene>
<dbReference type="PANTHER" id="PTHR43459">
    <property type="entry name" value="ENOYL-COA HYDRATASE"/>
    <property type="match status" value="1"/>
</dbReference>
<dbReference type="CDD" id="cd06558">
    <property type="entry name" value="crotonase-like"/>
    <property type="match status" value="1"/>
</dbReference>
<evidence type="ECO:0000313" key="3">
    <source>
        <dbReference type="Proteomes" id="UP000635071"/>
    </source>
</evidence>
<comment type="similarity">
    <text evidence="1">Belongs to the enoyl-CoA hydratase/isomerase family.</text>
</comment>
<dbReference type="SUPFAM" id="SSF52096">
    <property type="entry name" value="ClpP/crotonase"/>
    <property type="match status" value="1"/>
</dbReference>
<dbReference type="Pfam" id="PF00378">
    <property type="entry name" value="ECH_1"/>
    <property type="match status" value="1"/>
</dbReference>
<organism evidence="2 3">
    <name type="scientific">Sandarakinorhabdus glacialis</name>
    <dbReference type="NCBI Taxonomy" id="1614636"/>
    <lineage>
        <taxon>Bacteria</taxon>
        <taxon>Pseudomonadati</taxon>
        <taxon>Pseudomonadota</taxon>
        <taxon>Alphaproteobacteria</taxon>
        <taxon>Sphingomonadales</taxon>
        <taxon>Sphingosinicellaceae</taxon>
        <taxon>Sandarakinorhabdus</taxon>
    </lineage>
</organism>
<comment type="caution">
    <text evidence="2">The sequence shown here is derived from an EMBL/GenBank/DDBJ whole genome shotgun (WGS) entry which is preliminary data.</text>
</comment>
<dbReference type="EMBL" id="BMJM01000008">
    <property type="protein sequence ID" value="GGE16903.1"/>
    <property type="molecule type" value="Genomic_DNA"/>
</dbReference>
<keyword evidence="3" id="KW-1185">Reference proteome</keyword>
<dbReference type="InterPro" id="IPR029045">
    <property type="entry name" value="ClpP/crotonase-like_dom_sf"/>
</dbReference>
<protein>
    <submittedName>
        <fullName evidence="2">Enoyl-CoA hydratase</fullName>
    </submittedName>
</protein>
<evidence type="ECO:0000256" key="1">
    <source>
        <dbReference type="ARBA" id="ARBA00005254"/>
    </source>
</evidence>
<reference evidence="2" key="1">
    <citation type="journal article" date="2014" name="Int. J. Syst. Evol. Microbiol.">
        <title>Complete genome sequence of Corynebacterium casei LMG S-19264T (=DSM 44701T), isolated from a smear-ripened cheese.</title>
        <authorList>
            <consortium name="US DOE Joint Genome Institute (JGI-PGF)"/>
            <person name="Walter F."/>
            <person name="Albersmeier A."/>
            <person name="Kalinowski J."/>
            <person name="Ruckert C."/>
        </authorList>
    </citation>
    <scope>NUCLEOTIDE SEQUENCE</scope>
    <source>
        <strain evidence="2">CGMCC 1.15519</strain>
    </source>
</reference>
<dbReference type="Proteomes" id="UP000635071">
    <property type="component" value="Unassembled WGS sequence"/>
</dbReference>
<sequence>MAYEHIIFDEADGVAVLTINRPERMNALHIGVIAEMIHAVDRVRDEGTARVLLMTGTGRAFCSGADLAGGGAGGGGGGESKLPAGPPDAGKVLETHFNPLLERLFALPVPFVTAINGAAAGAGCSYALAGDIVVAGRSAYFLQAFVNIGLVPDVGSTWLLPRLAGKARAQAMMMLGEKIPAETALDWGMIYKVVDDADLMDEARAIAVKLASGPTKSLALIRHGLRDSLDMTLTEALMVERRNQMQAGRSADFGEGVTAFLQKRKAVFTGK</sequence>
<dbReference type="GO" id="GO:0003824">
    <property type="term" value="F:catalytic activity"/>
    <property type="evidence" value="ECO:0007669"/>
    <property type="project" value="UniProtKB-ARBA"/>
</dbReference>
<evidence type="ECO:0000313" key="2">
    <source>
        <dbReference type="EMBL" id="GGE16903.1"/>
    </source>
</evidence>
<dbReference type="RefSeq" id="WP_188763218.1">
    <property type="nucleotide sequence ID" value="NZ_BMJM01000008.1"/>
</dbReference>
<dbReference type="Gene3D" id="3.90.226.10">
    <property type="entry name" value="2-enoyl-CoA Hydratase, Chain A, domain 1"/>
    <property type="match status" value="1"/>
</dbReference>
<dbReference type="PANTHER" id="PTHR43459:SF1">
    <property type="entry name" value="EG:BACN32G11.4 PROTEIN"/>
    <property type="match status" value="1"/>
</dbReference>